<feature type="region of interest" description="Disordered" evidence="1">
    <location>
        <begin position="1"/>
        <end position="27"/>
    </location>
</feature>
<feature type="compositionally biased region" description="Polar residues" evidence="1">
    <location>
        <begin position="16"/>
        <end position="26"/>
    </location>
</feature>
<accession>A0AAV7W383</accession>
<dbReference type="EMBL" id="JANPWB010000002">
    <property type="protein sequence ID" value="KAJ1207943.1"/>
    <property type="molecule type" value="Genomic_DNA"/>
</dbReference>
<evidence type="ECO:0000313" key="3">
    <source>
        <dbReference type="Proteomes" id="UP001066276"/>
    </source>
</evidence>
<evidence type="ECO:0000313" key="2">
    <source>
        <dbReference type="EMBL" id="KAJ1207943.1"/>
    </source>
</evidence>
<comment type="caution">
    <text evidence="2">The sequence shown here is derived from an EMBL/GenBank/DDBJ whole genome shotgun (WGS) entry which is preliminary data.</text>
</comment>
<organism evidence="2 3">
    <name type="scientific">Pleurodeles waltl</name>
    <name type="common">Iberian ribbed newt</name>
    <dbReference type="NCBI Taxonomy" id="8319"/>
    <lineage>
        <taxon>Eukaryota</taxon>
        <taxon>Metazoa</taxon>
        <taxon>Chordata</taxon>
        <taxon>Craniata</taxon>
        <taxon>Vertebrata</taxon>
        <taxon>Euteleostomi</taxon>
        <taxon>Amphibia</taxon>
        <taxon>Batrachia</taxon>
        <taxon>Caudata</taxon>
        <taxon>Salamandroidea</taxon>
        <taxon>Salamandridae</taxon>
        <taxon>Pleurodelinae</taxon>
        <taxon>Pleurodeles</taxon>
    </lineage>
</organism>
<gene>
    <name evidence="2" type="ORF">NDU88_003333</name>
</gene>
<proteinExistence type="predicted"/>
<keyword evidence="3" id="KW-1185">Reference proteome</keyword>
<evidence type="ECO:0000256" key="1">
    <source>
        <dbReference type="SAM" id="MobiDB-lite"/>
    </source>
</evidence>
<reference evidence="2" key="1">
    <citation type="journal article" date="2022" name="bioRxiv">
        <title>Sequencing and chromosome-scale assembly of the giantPleurodeles waltlgenome.</title>
        <authorList>
            <person name="Brown T."/>
            <person name="Elewa A."/>
            <person name="Iarovenko S."/>
            <person name="Subramanian E."/>
            <person name="Araus A.J."/>
            <person name="Petzold A."/>
            <person name="Susuki M."/>
            <person name="Suzuki K.-i.T."/>
            <person name="Hayashi T."/>
            <person name="Toyoda A."/>
            <person name="Oliveira C."/>
            <person name="Osipova E."/>
            <person name="Leigh N.D."/>
            <person name="Simon A."/>
            <person name="Yun M.H."/>
        </authorList>
    </citation>
    <scope>NUCLEOTIDE SEQUENCE</scope>
    <source>
        <strain evidence="2">20211129_DDA</strain>
        <tissue evidence="2">Liver</tissue>
    </source>
</reference>
<dbReference type="Proteomes" id="UP001066276">
    <property type="component" value="Chromosome 1_2"/>
</dbReference>
<dbReference type="AlphaFoldDB" id="A0AAV7W383"/>
<sequence length="79" mass="9305">MRQRAHVRKCVREASPRQQRQKTGSALRNGLLRQRAHLRKCVREEEVEIPVRLKKNHCVDELFEPADVIKQKSCFGINK</sequence>
<name>A0AAV7W383_PLEWA</name>
<protein>
    <submittedName>
        <fullName evidence="2">Uncharacterized protein</fullName>
    </submittedName>
</protein>